<evidence type="ECO:0000256" key="1">
    <source>
        <dbReference type="SAM" id="Phobius"/>
    </source>
</evidence>
<reference evidence="2" key="1">
    <citation type="submission" date="2016-10" db="EMBL/GenBank/DDBJ databases">
        <authorList>
            <person name="de Groot N.N."/>
        </authorList>
    </citation>
    <scope>NUCLEOTIDE SEQUENCE</scope>
</reference>
<proteinExistence type="predicted"/>
<dbReference type="EMBL" id="FPHI01000017">
    <property type="protein sequence ID" value="SFV58158.1"/>
    <property type="molecule type" value="Genomic_DNA"/>
</dbReference>
<gene>
    <name evidence="2" type="ORF">MNB_SV-3-1127</name>
</gene>
<name>A0A1W1BX24_9ZZZZ</name>
<feature type="transmembrane region" description="Helical" evidence="1">
    <location>
        <begin position="63"/>
        <end position="86"/>
    </location>
</feature>
<feature type="transmembrane region" description="Helical" evidence="1">
    <location>
        <begin position="437"/>
        <end position="460"/>
    </location>
</feature>
<feature type="transmembrane region" description="Helical" evidence="1">
    <location>
        <begin position="144"/>
        <end position="162"/>
    </location>
</feature>
<organism evidence="2">
    <name type="scientific">hydrothermal vent metagenome</name>
    <dbReference type="NCBI Taxonomy" id="652676"/>
    <lineage>
        <taxon>unclassified sequences</taxon>
        <taxon>metagenomes</taxon>
        <taxon>ecological metagenomes</taxon>
    </lineage>
</organism>
<keyword evidence="1" id="KW-1133">Transmembrane helix</keyword>
<evidence type="ECO:0000313" key="2">
    <source>
        <dbReference type="EMBL" id="SFV58158.1"/>
    </source>
</evidence>
<keyword evidence="1" id="KW-0812">Transmembrane</keyword>
<feature type="transmembrane region" description="Helical" evidence="1">
    <location>
        <begin position="472"/>
        <end position="493"/>
    </location>
</feature>
<feature type="transmembrane region" description="Helical" evidence="1">
    <location>
        <begin position="107"/>
        <end position="124"/>
    </location>
</feature>
<sequence length="556" mass="61526">MRGDSAQEKKNKTARKDNKKKRSIKKTILLFFILGVVFVVSMTAVGAISSVNGSIVDVGSNAASWFLGGATIEGFLHPFAHSIAVMRMIEGWGIYYGQRLASSVHGGFLYWVAFIMFIWGLYRHLMPSGVEIIARSEAEYFTEFVLWIAYFGIMLLLLGQPWTSKFNLLRMSTSIADRTTDELVSIFNGFGSRKAADVVTSQLKKLGINQALNVNNFSPALSTELADFISQCGAKNTGVAGIGVLDVAFSKTDSLYSNLKAYRDGKVINCETWKQHLREEIAKAVESNLKQTASNLGVPASDLISRAERIGKKIFDQTIIPAYYSMEQPTVIAGGAGALYNGTPTSEEELVAYALEDSNMANTAYEKTLSNVTYGVDMSPINAHLHFSLHNLWWWLTHPGYIIWGISGLFKTFIGSAIVYVFQLITRYFLPFVVQGIYIVNSVLYALLIMFLPLVVVLALADILDIMMVVKYLFVMIWMRSWVVPVSIIVNLYVNYLDTSAMNFVAPLVTETLIFMAPSVMAIILLQGNAIITKISTGVEDVKSSVVRFLSIASAF</sequence>
<accession>A0A1W1BX24</accession>
<feature type="transmembrane region" description="Helical" evidence="1">
    <location>
        <begin position="401"/>
        <end position="425"/>
    </location>
</feature>
<feature type="transmembrane region" description="Helical" evidence="1">
    <location>
        <begin position="505"/>
        <end position="526"/>
    </location>
</feature>
<evidence type="ECO:0008006" key="3">
    <source>
        <dbReference type="Google" id="ProtNLM"/>
    </source>
</evidence>
<dbReference type="AlphaFoldDB" id="A0A1W1BX24"/>
<keyword evidence="1" id="KW-0472">Membrane</keyword>
<feature type="transmembrane region" description="Helical" evidence="1">
    <location>
        <begin position="28"/>
        <end position="51"/>
    </location>
</feature>
<protein>
    <recommendedName>
        <fullName evidence="3">TraG N-terminal Proteobacteria domain-containing protein</fullName>
    </recommendedName>
</protein>